<keyword evidence="2" id="KW-1003">Cell membrane</keyword>
<dbReference type="EMBL" id="JBHTMN010000003">
    <property type="protein sequence ID" value="MFD1381922.1"/>
    <property type="molecule type" value="Genomic_DNA"/>
</dbReference>
<evidence type="ECO:0000256" key="5">
    <source>
        <dbReference type="ARBA" id="ARBA00023136"/>
    </source>
</evidence>
<name>A0ABW4AVG4_9GAMM</name>
<feature type="transmembrane region" description="Helical" evidence="6">
    <location>
        <begin position="40"/>
        <end position="64"/>
    </location>
</feature>
<reference evidence="8" key="1">
    <citation type="journal article" date="2019" name="Int. J. Syst. Evol. Microbiol.">
        <title>The Global Catalogue of Microorganisms (GCM) 10K type strain sequencing project: providing services to taxonomists for standard genome sequencing and annotation.</title>
        <authorList>
            <consortium name="The Broad Institute Genomics Platform"/>
            <consortium name="The Broad Institute Genome Sequencing Center for Infectious Disease"/>
            <person name="Wu L."/>
            <person name="Ma J."/>
        </authorList>
    </citation>
    <scope>NUCLEOTIDE SEQUENCE [LARGE SCALE GENOMIC DNA]</scope>
    <source>
        <strain evidence="8">JCM 30774</strain>
    </source>
</reference>
<dbReference type="PANTHER" id="PTHR30086">
    <property type="entry name" value="ARGININE EXPORTER PROTEIN ARGO"/>
    <property type="match status" value="1"/>
</dbReference>
<dbReference type="Pfam" id="PF01810">
    <property type="entry name" value="LysE"/>
    <property type="match status" value="1"/>
</dbReference>
<feature type="transmembrane region" description="Helical" evidence="6">
    <location>
        <begin position="6"/>
        <end position="28"/>
    </location>
</feature>
<gene>
    <name evidence="7" type="ORF">ACFQ45_00985</name>
</gene>
<evidence type="ECO:0000256" key="2">
    <source>
        <dbReference type="ARBA" id="ARBA00022475"/>
    </source>
</evidence>
<sequence>MLDASIITVLLIVFVGQASPGPATLSIAATSMGQSRGHGVALAFGIITGSLIWSGSAAMGLAALMMHFEWALVLLKYVGGAYLLWLGYRSWMSSRGVASVDLALNPVQVSSYQRSYWKGFAIHITNPKAIMMFASLYSFGLPAGATSQTVWVIFVLVAIQSALVNLGYAFLFSTPSMRKGYLKLKRPLDRLVAVFFGAAGSKMLLSSSVQN</sequence>
<proteinExistence type="predicted"/>
<keyword evidence="5 6" id="KW-0472">Membrane</keyword>
<keyword evidence="3 6" id="KW-0812">Transmembrane</keyword>
<keyword evidence="4 6" id="KW-1133">Transmembrane helix</keyword>
<feature type="transmembrane region" description="Helical" evidence="6">
    <location>
        <begin position="151"/>
        <end position="171"/>
    </location>
</feature>
<dbReference type="InterPro" id="IPR001123">
    <property type="entry name" value="LeuE-type"/>
</dbReference>
<evidence type="ECO:0000313" key="8">
    <source>
        <dbReference type="Proteomes" id="UP001597059"/>
    </source>
</evidence>
<dbReference type="PANTHER" id="PTHR30086:SF19">
    <property type="entry name" value="THREONINE EFFLUX PROTEIN"/>
    <property type="match status" value="1"/>
</dbReference>
<evidence type="ECO:0000256" key="6">
    <source>
        <dbReference type="SAM" id="Phobius"/>
    </source>
</evidence>
<evidence type="ECO:0000313" key="7">
    <source>
        <dbReference type="EMBL" id="MFD1381922.1"/>
    </source>
</evidence>
<evidence type="ECO:0000256" key="1">
    <source>
        <dbReference type="ARBA" id="ARBA00004651"/>
    </source>
</evidence>
<dbReference type="Proteomes" id="UP001597059">
    <property type="component" value="Unassembled WGS sequence"/>
</dbReference>
<protein>
    <submittedName>
        <fullName evidence="7">LysE family translocator</fullName>
    </submittedName>
</protein>
<dbReference type="RefSeq" id="WP_377364410.1">
    <property type="nucleotide sequence ID" value="NZ_JBHTMN010000003.1"/>
</dbReference>
<evidence type="ECO:0000256" key="4">
    <source>
        <dbReference type="ARBA" id="ARBA00022989"/>
    </source>
</evidence>
<keyword evidence="8" id="KW-1185">Reference proteome</keyword>
<accession>A0ABW4AVG4</accession>
<evidence type="ECO:0000256" key="3">
    <source>
        <dbReference type="ARBA" id="ARBA00022692"/>
    </source>
</evidence>
<comment type="subcellular location">
    <subcellularLocation>
        <location evidence="1">Cell membrane</location>
        <topology evidence="1">Multi-pass membrane protein</topology>
    </subcellularLocation>
</comment>
<feature type="transmembrane region" description="Helical" evidence="6">
    <location>
        <begin position="120"/>
        <end position="139"/>
    </location>
</feature>
<organism evidence="7 8">
    <name type="scientific">Rhodanobacter aciditrophus</name>
    <dbReference type="NCBI Taxonomy" id="1623218"/>
    <lineage>
        <taxon>Bacteria</taxon>
        <taxon>Pseudomonadati</taxon>
        <taxon>Pseudomonadota</taxon>
        <taxon>Gammaproteobacteria</taxon>
        <taxon>Lysobacterales</taxon>
        <taxon>Rhodanobacteraceae</taxon>
        <taxon>Rhodanobacter</taxon>
    </lineage>
</organism>
<feature type="transmembrane region" description="Helical" evidence="6">
    <location>
        <begin position="70"/>
        <end position="88"/>
    </location>
</feature>
<comment type="caution">
    <text evidence="7">The sequence shown here is derived from an EMBL/GenBank/DDBJ whole genome shotgun (WGS) entry which is preliminary data.</text>
</comment>